<dbReference type="GO" id="GO:0008408">
    <property type="term" value="F:3'-5' exonuclease activity"/>
    <property type="evidence" value="ECO:0007669"/>
    <property type="project" value="UniProtKB-UniRule"/>
</dbReference>
<feature type="short sequence motif" description="DEAH box" evidence="9">
    <location>
        <begin position="479"/>
        <end position="482"/>
    </location>
</feature>
<dbReference type="SUPFAM" id="SSF53098">
    <property type="entry name" value="Ribonuclease H-like"/>
    <property type="match status" value="1"/>
</dbReference>
<dbReference type="InterPro" id="IPR027417">
    <property type="entry name" value="P-loop_NTPase"/>
</dbReference>
<dbReference type="InterPro" id="IPR036397">
    <property type="entry name" value="RNaseH_sf"/>
</dbReference>
<dbReference type="GO" id="GO:0003678">
    <property type="term" value="F:DNA helicase activity"/>
    <property type="evidence" value="ECO:0007669"/>
    <property type="project" value="InterPro"/>
</dbReference>
<feature type="binding site" evidence="9">
    <location>
        <begin position="290"/>
        <end position="297"/>
    </location>
    <ligand>
        <name>ATP</name>
        <dbReference type="ChEBI" id="CHEBI:30616"/>
    </ligand>
</feature>
<dbReference type="InterPro" id="IPR012337">
    <property type="entry name" value="RNaseH-like_sf"/>
</dbReference>
<keyword evidence="11" id="KW-0347">Helicase</keyword>
<name>A0A2H5Y7U5_9CHLR</name>
<dbReference type="GO" id="GO:0003677">
    <property type="term" value="F:DNA binding"/>
    <property type="evidence" value="ECO:0007669"/>
    <property type="project" value="InterPro"/>
</dbReference>
<evidence type="ECO:0000256" key="6">
    <source>
        <dbReference type="ARBA" id="ARBA00022839"/>
    </source>
</evidence>
<organism evidence="11 12">
    <name type="scientific">Candidatus Thermoflexus japonica</name>
    <dbReference type="NCBI Taxonomy" id="2035417"/>
    <lineage>
        <taxon>Bacteria</taxon>
        <taxon>Bacillati</taxon>
        <taxon>Chloroflexota</taxon>
        <taxon>Thermoflexia</taxon>
        <taxon>Thermoflexales</taxon>
        <taxon>Thermoflexaceae</taxon>
        <taxon>Thermoflexus</taxon>
    </lineage>
</organism>
<evidence type="ECO:0000256" key="7">
    <source>
        <dbReference type="ARBA" id="ARBA00022840"/>
    </source>
</evidence>
<dbReference type="InterPro" id="IPR006054">
    <property type="entry name" value="DnaQ"/>
</dbReference>
<keyword evidence="2 9" id="KW-0540">Nuclease</keyword>
<reference evidence="12" key="1">
    <citation type="submission" date="2017-09" db="EMBL/GenBank/DDBJ databases">
        <title>Metaegenomics of thermophilic ammonia-oxidizing enrichment culture.</title>
        <authorList>
            <person name="Kato S."/>
            <person name="Suzuki K."/>
        </authorList>
    </citation>
    <scope>NUCLEOTIDE SEQUENCE [LARGE SCALE GENOMIC DNA]</scope>
</reference>
<dbReference type="InterPro" id="IPR006555">
    <property type="entry name" value="ATP-dep_Helicase_C"/>
</dbReference>
<keyword evidence="5 9" id="KW-0378">Hydrolase</keyword>
<dbReference type="Gene3D" id="3.40.50.300">
    <property type="entry name" value="P-loop containing nucleotide triphosphate hydrolases"/>
    <property type="match status" value="2"/>
</dbReference>
<dbReference type="Pfam" id="PF00270">
    <property type="entry name" value="DEAD"/>
    <property type="match status" value="1"/>
</dbReference>
<evidence type="ECO:0000259" key="10">
    <source>
        <dbReference type="PROSITE" id="PS51193"/>
    </source>
</evidence>
<proteinExistence type="inferred from homology"/>
<keyword evidence="1" id="KW-0479">Metal-binding</keyword>
<dbReference type="EMBL" id="BEHY01000047">
    <property type="protein sequence ID" value="GBD09511.1"/>
    <property type="molecule type" value="Genomic_DNA"/>
</dbReference>
<dbReference type="Pfam" id="PF13307">
    <property type="entry name" value="Helicase_C_2"/>
    <property type="match status" value="1"/>
</dbReference>
<protein>
    <recommendedName>
        <fullName evidence="9">3'-5' exonuclease DinG</fullName>
        <ecNumber evidence="9">3.1.-.-</ecNumber>
    </recommendedName>
</protein>
<evidence type="ECO:0000313" key="12">
    <source>
        <dbReference type="Proteomes" id="UP000236642"/>
    </source>
</evidence>
<dbReference type="GO" id="GO:0003887">
    <property type="term" value="F:DNA-directed DNA polymerase activity"/>
    <property type="evidence" value="ECO:0007669"/>
    <property type="project" value="InterPro"/>
</dbReference>
<accession>A0A2H5Y7U5</accession>
<keyword evidence="4" id="KW-0227">DNA damage</keyword>
<dbReference type="AlphaFoldDB" id="A0A2H5Y7U5"/>
<dbReference type="EC" id="3.1.-.-" evidence="9"/>
<evidence type="ECO:0000256" key="3">
    <source>
        <dbReference type="ARBA" id="ARBA00022741"/>
    </source>
</evidence>
<evidence type="ECO:0000256" key="2">
    <source>
        <dbReference type="ARBA" id="ARBA00022722"/>
    </source>
</evidence>
<dbReference type="PANTHER" id="PTHR11472:SF34">
    <property type="entry name" value="REGULATOR OF TELOMERE ELONGATION HELICASE 1"/>
    <property type="match status" value="1"/>
</dbReference>
<dbReference type="SMART" id="SM00491">
    <property type="entry name" value="HELICc2"/>
    <property type="match status" value="1"/>
</dbReference>
<dbReference type="SMART" id="SM00488">
    <property type="entry name" value="DEXDc2"/>
    <property type="match status" value="1"/>
</dbReference>
<dbReference type="InterPro" id="IPR011545">
    <property type="entry name" value="DEAD/DEAH_box_helicase_dom"/>
</dbReference>
<comment type="function">
    <text evidence="9">3'-5' exonuclease.</text>
</comment>
<gene>
    <name evidence="9 11" type="primary">dinG</name>
    <name evidence="11" type="ORF">HRbin22_01767</name>
</gene>
<keyword evidence="1" id="KW-0411">Iron-sulfur</keyword>
<sequence length="968" mass="106973">MPSIFVALDLETTGLDPETDAIIEIGVVKFRGETVLNTWSTLVRPERPIPPSVVELTGIRPEEAEQAPPLRTVLPRLRAIVGNAILVGHSIDQDLAFLRRHGLFLENEALDTYELAAILVPFAGGHGLSTLAQDLGIPVGVVHRALEDARLTHRLFLALFERACQLPEPILEEIVRHAASLPWPPRRFFEEALRTVQRGRFTDPSIGAQLRAKGLATPEAYLAPPPVRARPLRPRSQPQPIDEEELARLLEPGGALSRIFPEYEHRPQQVAMLRAVVEAFNEGKHWMIEAGTGVGKSLAYLIPAALWAMRNGERVVISTNTINLQEQLLQKDIPILQRLLSESGLADGSALRVALLKGRAHYLCPARLMQWRHTGPASVEEMRVLAKILVWLPTTQTGDGDELYLPTPLERALWARLSADNETCTAEVCAAWGQGGCFLHRARKAAEAAHLIIVNHALLFADAATQNMVLPEYRHLIVDEAHHLEQAATKQLTVEIDRFGLLRLLQEAGSAREHRGGLVGALLNLGRSLPPALRNTLAGMTRRLSDAVEAARTGVDLLMNALTAFLEEMAPGRGEYTRRVLLTDAERSRPAWAAVEQAWGLLAVRWGAVQEALNAIRTALTELLEHGFTEVEEALGLASGLSHDFEKIRQALEAAIRKPSPDTVYWLEGHGGEGDWGRVGLYAAPLDVGPLVRRHLLEPRRCVIMTSATLRTVDRERQEPSFAHLKNRLGAWEMEELALDSPFDYRRNALLYLVTDIPEPGQAGYLRAVEQAILEAARAIGGRTMVLFTAYAPLRRAARALMAPLAKAGIAVYEQGDGSSRRQLVERFRSAERAVLLGTRSLWEGVDIPGEALSCLVITRLPFEVPDEPVFAARSAQYRDPFLDYAVPEAVLRFRQGFGRLIRSRSDRGVVVILDRRITSRTYGAWFLMALPPCAIHRGPLTEIGKVVKAWLEDAMGPTENASAGVLR</sequence>
<dbReference type="Proteomes" id="UP000236642">
    <property type="component" value="Unassembled WGS sequence"/>
</dbReference>
<comment type="caution">
    <text evidence="11">The sequence shown here is derived from an EMBL/GenBank/DDBJ whole genome shotgun (WGS) entry which is preliminary data.</text>
</comment>
<dbReference type="CDD" id="cd06127">
    <property type="entry name" value="DEDDh"/>
    <property type="match status" value="1"/>
</dbReference>
<evidence type="ECO:0000256" key="1">
    <source>
        <dbReference type="ARBA" id="ARBA00022485"/>
    </source>
</evidence>
<feature type="domain" description="Helicase ATP-binding" evidence="10">
    <location>
        <begin position="255"/>
        <end position="532"/>
    </location>
</feature>
<dbReference type="FunFam" id="3.30.420.10:FF:000045">
    <property type="entry name" value="3'-5' exonuclease DinG"/>
    <property type="match status" value="1"/>
</dbReference>
<evidence type="ECO:0000256" key="9">
    <source>
        <dbReference type="HAMAP-Rule" id="MF_02206"/>
    </source>
</evidence>
<evidence type="ECO:0000313" key="11">
    <source>
        <dbReference type="EMBL" id="GBD09511.1"/>
    </source>
</evidence>
<dbReference type="HAMAP" id="MF_02206">
    <property type="entry name" value="DinG_exonucl"/>
    <property type="match status" value="1"/>
</dbReference>
<keyword evidence="1" id="KW-0408">Iron</keyword>
<dbReference type="SUPFAM" id="SSF52540">
    <property type="entry name" value="P-loop containing nucleoside triphosphate hydrolases"/>
    <property type="match status" value="1"/>
</dbReference>
<dbReference type="GO" id="GO:0006281">
    <property type="term" value="P:DNA repair"/>
    <property type="evidence" value="ECO:0007669"/>
    <property type="project" value="UniProtKB-KW"/>
</dbReference>
<keyword evidence="1" id="KW-0004">4Fe-4S</keyword>
<dbReference type="InterPro" id="IPR006554">
    <property type="entry name" value="Helicase-like_DEXD_c2"/>
</dbReference>
<dbReference type="InterPro" id="IPR013520">
    <property type="entry name" value="Ribonucl_H"/>
</dbReference>
<dbReference type="GO" id="GO:0016818">
    <property type="term" value="F:hydrolase activity, acting on acid anhydrides, in phosphorus-containing anhydrides"/>
    <property type="evidence" value="ECO:0007669"/>
    <property type="project" value="InterPro"/>
</dbReference>
<keyword evidence="3 9" id="KW-0547">Nucleotide-binding</keyword>
<dbReference type="GO" id="GO:0005524">
    <property type="term" value="F:ATP binding"/>
    <property type="evidence" value="ECO:0007669"/>
    <property type="project" value="UniProtKB-UniRule"/>
</dbReference>
<comment type="similarity">
    <text evidence="9">Belongs to the helicase family. DinG subfamily. Type 2 sub-subfamily.</text>
</comment>
<dbReference type="GO" id="GO:0006260">
    <property type="term" value="P:DNA replication"/>
    <property type="evidence" value="ECO:0007669"/>
    <property type="project" value="InterPro"/>
</dbReference>
<dbReference type="InterPro" id="IPR014013">
    <property type="entry name" value="Helic_SF1/SF2_ATP-bd_DinG/Rad3"/>
</dbReference>
<dbReference type="GO" id="GO:0051539">
    <property type="term" value="F:4 iron, 4 sulfur cluster binding"/>
    <property type="evidence" value="ECO:0007669"/>
    <property type="project" value="UniProtKB-KW"/>
</dbReference>
<dbReference type="SMART" id="SM00479">
    <property type="entry name" value="EXOIII"/>
    <property type="match status" value="1"/>
</dbReference>
<dbReference type="PANTHER" id="PTHR11472">
    <property type="entry name" value="DNA REPAIR DEAD HELICASE RAD3/XP-D SUBFAMILY MEMBER"/>
    <property type="match status" value="1"/>
</dbReference>
<keyword evidence="7 9" id="KW-0067">ATP-binding</keyword>
<dbReference type="NCBIfam" id="TIGR00573">
    <property type="entry name" value="dnaq"/>
    <property type="match status" value="1"/>
</dbReference>
<dbReference type="InterPro" id="IPR045028">
    <property type="entry name" value="DinG/Rad3-like"/>
</dbReference>
<keyword evidence="6 9" id="KW-0269">Exonuclease</keyword>
<keyword evidence="8" id="KW-0234">DNA repair</keyword>
<dbReference type="Gene3D" id="3.30.420.10">
    <property type="entry name" value="Ribonuclease H-like superfamily/Ribonuclease H"/>
    <property type="match status" value="1"/>
</dbReference>
<dbReference type="InterPro" id="IPR006310">
    <property type="entry name" value="DinG"/>
</dbReference>
<evidence type="ECO:0000256" key="5">
    <source>
        <dbReference type="ARBA" id="ARBA00022801"/>
    </source>
</evidence>
<evidence type="ECO:0000256" key="8">
    <source>
        <dbReference type="ARBA" id="ARBA00023204"/>
    </source>
</evidence>
<dbReference type="PROSITE" id="PS51193">
    <property type="entry name" value="HELICASE_ATP_BIND_2"/>
    <property type="match status" value="1"/>
</dbReference>
<dbReference type="Pfam" id="PF00929">
    <property type="entry name" value="RNase_T"/>
    <property type="match status" value="1"/>
</dbReference>
<evidence type="ECO:0000256" key="4">
    <source>
        <dbReference type="ARBA" id="ARBA00022763"/>
    </source>
</evidence>